<evidence type="ECO:0000256" key="9">
    <source>
        <dbReference type="PIRSR" id="PIRSR038928-2"/>
    </source>
</evidence>
<evidence type="ECO:0000256" key="10">
    <source>
        <dbReference type="SAM" id="MobiDB-lite"/>
    </source>
</evidence>
<organism evidence="13 14">
    <name type="scientific">Puccinia striiformis f. sp. tritici PST-78</name>
    <dbReference type="NCBI Taxonomy" id="1165861"/>
    <lineage>
        <taxon>Eukaryota</taxon>
        <taxon>Fungi</taxon>
        <taxon>Dikarya</taxon>
        <taxon>Basidiomycota</taxon>
        <taxon>Pucciniomycotina</taxon>
        <taxon>Pucciniomycetes</taxon>
        <taxon>Pucciniales</taxon>
        <taxon>Pucciniaceae</taxon>
        <taxon>Puccinia</taxon>
    </lineage>
</organism>
<feature type="signal peptide" evidence="11">
    <location>
        <begin position="1"/>
        <end position="24"/>
    </location>
</feature>
<keyword evidence="14" id="KW-1185">Reference proteome</keyword>
<dbReference type="GO" id="GO:0046872">
    <property type="term" value="F:metal ion binding"/>
    <property type="evidence" value="ECO:0007669"/>
    <property type="project" value="UniProtKB-KW"/>
</dbReference>
<evidence type="ECO:0000256" key="4">
    <source>
        <dbReference type="ARBA" id="ARBA00022723"/>
    </source>
</evidence>
<keyword evidence="7" id="KW-0376">Hydrogen peroxide</keyword>
<dbReference type="Gene3D" id="2.40.180.10">
    <property type="entry name" value="Catalase core domain"/>
    <property type="match status" value="1"/>
</dbReference>
<dbReference type="PANTHER" id="PTHR11465">
    <property type="entry name" value="CATALASE"/>
    <property type="match status" value="1"/>
</dbReference>
<evidence type="ECO:0000256" key="8">
    <source>
        <dbReference type="PIRSR" id="PIRSR038928-1"/>
    </source>
</evidence>
<keyword evidence="6 9" id="KW-0408">Iron</keyword>
<dbReference type="PANTHER" id="PTHR11465:SF9">
    <property type="entry name" value="CATALASE"/>
    <property type="match status" value="1"/>
</dbReference>
<keyword evidence="11" id="KW-0732">Signal</keyword>
<dbReference type="InterPro" id="IPR020835">
    <property type="entry name" value="Catalase_sf"/>
</dbReference>
<accession>A0A0L0VIU9</accession>
<dbReference type="AlphaFoldDB" id="A0A0L0VIU9"/>
<evidence type="ECO:0000256" key="1">
    <source>
        <dbReference type="ARBA" id="ARBA00005329"/>
    </source>
</evidence>
<evidence type="ECO:0000313" key="13">
    <source>
        <dbReference type="EMBL" id="KNE99217.1"/>
    </source>
</evidence>
<dbReference type="InterPro" id="IPR024711">
    <property type="entry name" value="Catalase_clade1/3"/>
</dbReference>
<dbReference type="EMBL" id="AJIL01000048">
    <property type="protein sequence ID" value="KNE99217.1"/>
    <property type="molecule type" value="Genomic_DNA"/>
</dbReference>
<name>A0A0L0VIU9_9BASI</name>
<gene>
    <name evidence="13" type="ORF">PSTG_07524</name>
</gene>
<dbReference type="SMART" id="SM01060">
    <property type="entry name" value="Catalase"/>
    <property type="match status" value="1"/>
</dbReference>
<feature type="chain" id="PRO_5005550209" description="Catalase core domain-containing protein" evidence="11">
    <location>
        <begin position="25"/>
        <end position="518"/>
    </location>
</feature>
<proteinExistence type="inferred from homology"/>
<reference evidence="14" key="1">
    <citation type="submission" date="2014-03" db="EMBL/GenBank/DDBJ databases">
        <title>The Genome Sequence of Puccinia striiformis f. sp. tritici PST-78.</title>
        <authorList>
            <consortium name="The Broad Institute Genome Sequencing Platform"/>
            <person name="Cuomo C."/>
            <person name="Hulbert S."/>
            <person name="Chen X."/>
            <person name="Walker B."/>
            <person name="Young S.K."/>
            <person name="Zeng Q."/>
            <person name="Gargeya S."/>
            <person name="Fitzgerald M."/>
            <person name="Haas B."/>
            <person name="Abouelleil A."/>
            <person name="Alvarado L."/>
            <person name="Arachchi H.M."/>
            <person name="Berlin A.M."/>
            <person name="Chapman S.B."/>
            <person name="Goldberg J."/>
            <person name="Griggs A."/>
            <person name="Gujja S."/>
            <person name="Hansen M."/>
            <person name="Howarth C."/>
            <person name="Imamovic A."/>
            <person name="Larimer J."/>
            <person name="McCowan C."/>
            <person name="Montmayeur A."/>
            <person name="Murphy C."/>
            <person name="Neiman D."/>
            <person name="Pearson M."/>
            <person name="Priest M."/>
            <person name="Roberts A."/>
            <person name="Saif S."/>
            <person name="Shea T."/>
            <person name="Sisk P."/>
            <person name="Sykes S."/>
            <person name="Wortman J."/>
            <person name="Nusbaum C."/>
            <person name="Birren B."/>
        </authorList>
    </citation>
    <scope>NUCLEOTIDE SEQUENCE [LARGE SCALE GENOMIC DNA]</scope>
    <source>
        <strain evidence="14">race PST-78</strain>
    </source>
</reference>
<dbReference type="GO" id="GO:0004096">
    <property type="term" value="F:catalase activity"/>
    <property type="evidence" value="ECO:0007669"/>
    <property type="project" value="UniProtKB-EC"/>
</dbReference>
<feature type="binding site" description="axial binding residue" evidence="9">
    <location>
        <position position="371"/>
    </location>
    <ligand>
        <name>heme</name>
        <dbReference type="ChEBI" id="CHEBI:30413"/>
    </ligand>
    <ligandPart>
        <name>Fe</name>
        <dbReference type="ChEBI" id="CHEBI:18248"/>
    </ligandPart>
</feature>
<protein>
    <recommendedName>
        <fullName evidence="12">Catalase core domain-containing protein</fullName>
    </recommendedName>
</protein>
<comment type="cofactor">
    <cofactor evidence="9">
        <name>heme</name>
        <dbReference type="ChEBI" id="CHEBI:30413"/>
    </cofactor>
</comment>
<sequence>MFRGAQIVWSIASVLSWITQHSGSNFVPAEITDAATTQPPGVLNASSYQTPSSLAESHPPVAITPLNPDVVAKQIAADRINIPVRPAHPSGAGAYGTFTVTTNFAKSQTMMDLFSNVGQKTPVTVRFSNALGDRGGFDTARDTRGFAMKFHTKHGIWDLLSNNCPVFFIRDPAKFPAFLDAQGRDPVKNLRDADRSLNFFASNPESMNLFLRFFSSAGTPGVGWHRTNSWSVNTYRWYRSDGTWSYVKLNFETQQGVLNFTAAEQSQIKDPGYAARELYSLIKSGKFPRWKLYAQVLSAKEAENFKYNVLDATKTWPTSLVAQHEIGVLELNKNPADYLAEVEKQAFSPANIVPGWAASHDPVLQMRMAIYTDSSRYRTNGEPSKIAKRDSSKAQIPIGNSPSKTPKNSAQLLSDPSAQGIPGDSPTDAAPKYDYEHSLWINQALESMTEISPIDFEQPASFYGNLTQPEKMELIQNIAGGLSRVSSSDIRTNLINWLAKASADLSQQVAMKLKTMTG</sequence>
<dbReference type="InterPro" id="IPR018028">
    <property type="entry name" value="Catalase"/>
</dbReference>
<feature type="domain" description="Catalase core" evidence="12">
    <location>
        <begin position="47"/>
        <end position="437"/>
    </location>
</feature>
<feature type="region of interest" description="Disordered" evidence="10">
    <location>
        <begin position="379"/>
        <end position="429"/>
    </location>
</feature>
<dbReference type="OrthoDB" id="6880011at2759"/>
<dbReference type="SUPFAM" id="SSF56634">
    <property type="entry name" value="Heme-dependent catalase-like"/>
    <property type="match status" value="1"/>
</dbReference>
<evidence type="ECO:0000313" key="14">
    <source>
        <dbReference type="Proteomes" id="UP000054564"/>
    </source>
</evidence>
<dbReference type="Pfam" id="PF00199">
    <property type="entry name" value="Catalase"/>
    <property type="match status" value="1"/>
</dbReference>
<dbReference type="InterPro" id="IPR010582">
    <property type="entry name" value="Catalase_immune_responsive"/>
</dbReference>
<dbReference type="PROSITE" id="PS51402">
    <property type="entry name" value="CATALASE_3"/>
    <property type="match status" value="1"/>
</dbReference>
<comment type="similarity">
    <text evidence="1">Belongs to the catalase family.</text>
</comment>
<evidence type="ECO:0000256" key="6">
    <source>
        <dbReference type="ARBA" id="ARBA00023004"/>
    </source>
</evidence>
<evidence type="ECO:0000256" key="5">
    <source>
        <dbReference type="ARBA" id="ARBA00023002"/>
    </source>
</evidence>
<keyword evidence="2" id="KW-0575">Peroxidase</keyword>
<keyword evidence="4 9" id="KW-0479">Metal-binding</keyword>
<evidence type="ECO:0000256" key="2">
    <source>
        <dbReference type="ARBA" id="ARBA00022559"/>
    </source>
</evidence>
<feature type="active site" evidence="8">
    <location>
        <position position="88"/>
    </location>
</feature>
<dbReference type="InterPro" id="IPR011614">
    <property type="entry name" value="Catalase_core"/>
</dbReference>
<dbReference type="GO" id="GO:0005777">
    <property type="term" value="C:peroxisome"/>
    <property type="evidence" value="ECO:0007669"/>
    <property type="project" value="TreeGrafter"/>
</dbReference>
<evidence type="ECO:0000256" key="11">
    <source>
        <dbReference type="SAM" id="SignalP"/>
    </source>
</evidence>
<dbReference type="STRING" id="1165861.A0A0L0VIU9"/>
<evidence type="ECO:0000256" key="7">
    <source>
        <dbReference type="ARBA" id="ARBA00023324"/>
    </source>
</evidence>
<dbReference type="Pfam" id="PF06628">
    <property type="entry name" value="Catalase-rel"/>
    <property type="match status" value="1"/>
</dbReference>
<dbReference type="GO" id="GO:0020037">
    <property type="term" value="F:heme binding"/>
    <property type="evidence" value="ECO:0007669"/>
    <property type="project" value="InterPro"/>
</dbReference>
<feature type="active site" evidence="8">
    <location>
        <position position="162"/>
    </location>
</feature>
<dbReference type="GO" id="GO:0042744">
    <property type="term" value="P:hydrogen peroxide catabolic process"/>
    <property type="evidence" value="ECO:0007669"/>
    <property type="project" value="UniProtKB-KW"/>
</dbReference>
<keyword evidence="5" id="KW-0560">Oxidoreductase</keyword>
<keyword evidence="3 9" id="KW-0349">Heme</keyword>
<feature type="compositionally biased region" description="Polar residues" evidence="10">
    <location>
        <begin position="398"/>
        <end position="417"/>
    </location>
</feature>
<dbReference type="GO" id="GO:0005739">
    <property type="term" value="C:mitochondrion"/>
    <property type="evidence" value="ECO:0007669"/>
    <property type="project" value="TreeGrafter"/>
</dbReference>
<evidence type="ECO:0000256" key="3">
    <source>
        <dbReference type="ARBA" id="ARBA00022617"/>
    </source>
</evidence>
<dbReference type="PIRSF" id="PIRSF038928">
    <property type="entry name" value="Catalase_clade1-3"/>
    <property type="match status" value="1"/>
</dbReference>
<evidence type="ECO:0000259" key="12">
    <source>
        <dbReference type="SMART" id="SM01060"/>
    </source>
</evidence>
<dbReference type="SMR" id="A0A0L0VIU9"/>
<comment type="caution">
    <text evidence="13">The sequence shown here is derived from an EMBL/GenBank/DDBJ whole genome shotgun (WGS) entry which is preliminary data.</text>
</comment>
<dbReference type="GO" id="GO:0042542">
    <property type="term" value="P:response to hydrogen peroxide"/>
    <property type="evidence" value="ECO:0007669"/>
    <property type="project" value="TreeGrafter"/>
</dbReference>
<dbReference type="Proteomes" id="UP000054564">
    <property type="component" value="Unassembled WGS sequence"/>
</dbReference>
<dbReference type="PRINTS" id="PR00067">
    <property type="entry name" value="CATALASE"/>
</dbReference>